<proteinExistence type="predicted"/>
<name>A0A0D3JJX3_EMIH1</name>
<dbReference type="HOGENOM" id="CLU_1707562_0_0_1"/>
<keyword evidence="3" id="KW-1185">Reference proteome</keyword>
<sequence>MGGRELARLCRLLPGRLALDLAQELPVPRLASLGARLASVSHTGPAPGSPGHTQALARRAASVQWRAERRDSFVVLNGPSPSSHPIVHAWLVAVAPRRMFGTGIVVVPLPVIVINLAFRGSDQRYLHELLLLRTDVSSSEVRPPLHSEVGPELG</sequence>
<dbReference type="Proteomes" id="UP000013827">
    <property type="component" value="Unassembled WGS sequence"/>
</dbReference>
<reference evidence="3" key="1">
    <citation type="journal article" date="2013" name="Nature">
        <title>Pan genome of the phytoplankton Emiliania underpins its global distribution.</title>
        <authorList>
            <person name="Read B.A."/>
            <person name="Kegel J."/>
            <person name="Klute M.J."/>
            <person name="Kuo A."/>
            <person name="Lefebvre S.C."/>
            <person name="Maumus F."/>
            <person name="Mayer C."/>
            <person name="Miller J."/>
            <person name="Monier A."/>
            <person name="Salamov A."/>
            <person name="Young J."/>
            <person name="Aguilar M."/>
            <person name="Claverie J.M."/>
            <person name="Frickenhaus S."/>
            <person name="Gonzalez K."/>
            <person name="Herman E.K."/>
            <person name="Lin Y.C."/>
            <person name="Napier J."/>
            <person name="Ogata H."/>
            <person name="Sarno A.F."/>
            <person name="Shmutz J."/>
            <person name="Schroeder D."/>
            <person name="de Vargas C."/>
            <person name="Verret F."/>
            <person name="von Dassow P."/>
            <person name="Valentin K."/>
            <person name="Van de Peer Y."/>
            <person name="Wheeler G."/>
            <person name="Dacks J.B."/>
            <person name="Delwiche C.F."/>
            <person name="Dyhrman S.T."/>
            <person name="Glockner G."/>
            <person name="John U."/>
            <person name="Richards T."/>
            <person name="Worden A.Z."/>
            <person name="Zhang X."/>
            <person name="Grigoriev I.V."/>
            <person name="Allen A.E."/>
            <person name="Bidle K."/>
            <person name="Borodovsky M."/>
            <person name="Bowler C."/>
            <person name="Brownlee C."/>
            <person name="Cock J.M."/>
            <person name="Elias M."/>
            <person name="Gladyshev V.N."/>
            <person name="Groth M."/>
            <person name="Guda C."/>
            <person name="Hadaegh A."/>
            <person name="Iglesias-Rodriguez M.D."/>
            <person name="Jenkins J."/>
            <person name="Jones B.M."/>
            <person name="Lawson T."/>
            <person name="Leese F."/>
            <person name="Lindquist E."/>
            <person name="Lobanov A."/>
            <person name="Lomsadze A."/>
            <person name="Malik S.B."/>
            <person name="Marsh M.E."/>
            <person name="Mackinder L."/>
            <person name="Mock T."/>
            <person name="Mueller-Roeber B."/>
            <person name="Pagarete A."/>
            <person name="Parker M."/>
            <person name="Probert I."/>
            <person name="Quesneville H."/>
            <person name="Raines C."/>
            <person name="Rensing S.A."/>
            <person name="Riano-Pachon D.M."/>
            <person name="Richier S."/>
            <person name="Rokitta S."/>
            <person name="Shiraiwa Y."/>
            <person name="Soanes D.M."/>
            <person name="van der Giezen M."/>
            <person name="Wahlund T.M."/>
            <person name="Williams B."/>
            <person name="Wilson W."/>
            <person name="Wolfe G."/>
            <person name="Wurch L.L."/>
        </authorList>
    </citation>
    <scope>NUCLEOTIDE SEQUENCE</scope>
</reference>
<evidence type="ECO:0000313" key="2">
    <source>
        <dbReference type="EnsemblProtists" id="EOD23808"/>
    </source>
</evidence>
<organism evidence="2 3">
    <name type="scientific">Emiliania huxleyi (strain CCMP1516)</name>
    <dbReference type="NCBI Taxonomy" id="280463"/>
    <lineage>
        <taxon>Eukaryota</taxon>
        <taxon>Haptista</taxon>
        <taxon>Haptophyta</taxon>
        <taxon>Prymnesiophyceae</taxon>
        <taxon>Isochrysidales</taxon>
        <taxon>Noelaerhabdaceae</taxon>
        <taxon>Emiliania</taxon>
    </lineage>
</organism>
<protein>
    <submittedName>
        <fullName evidence="2">Uncharacterized protein</fullName>
    </submittedName>
</protein>
<accession>A0A0D3JJX3</accession>
<reference evidence="2" key="2">
    <citation type="submission" date="2024-10" db="UniProtKB">
        <authorList>
            <consortium name="EnsemblProtists"/>
        </authorList>
    </citation>
    <scope>IDENTIFICATION</scope>
</reference>
<evidence type="ECO:0000256" key="1">
    <source>
        <dbReference type="SAM" id="Phobius"/>
    </source>
</evidence>
<evidence type="ECO:0000313" key="3">
    <source>
        <dbReference type="Proteomes" id="UP000013827"/>
    </source>
</evidence>
<keyword evidence="1" id="KW-0472">Membrane</keyword>
<dbReference type="PaxDb" id="2903-EOD23808"/>
<dbReference type="EnsemblProtists" id="EOD23808">
    <property type="protein sequence ID" value="EOD23808"/>
    <property type="gene ID" value="EMIHUDRAFT_239043"/>
</dbReference>
<dbReference type="KEGG" id="ehx:EMIHUDRAFT_239043"/>
<keyword evidence="1" id="KW-1133">Transmembrane helix</keyword>
<keyword evidence="1" id="KW-0812">Transmembrane</keyword>
<dbReference type="AlphaFoldDB" id="A0A0D3JJX3"/>
<dbReference type="RefSeq" id="XP_005776237.1">
    <property type="nucleotide sequence ID" value="XM_005776180.1"/>
</dbReference>
<feature type="transmembrane region" description="Helical" evidence="1">
    <location>
        <begin position="99"/>
        <end position="118"/>
    </location>
</feature>
<dbReference type="GeneID" id="17269380"/>